<organism evidence="4 5">
    <name type="scientific">Sphingobacterium puteale</name>
    <dbReference type="NCBI Taxonomy" id="2420510"/>
    <lineage>
        <taxon>Bacteria</taxon>
        <taxon>Pseudomonadati</taxon>
        <taxon>Bacteroidota</taxon>
        <taxon>Sphingobacteriia</taxon>
        <taxon>Sphingobacteriales</taxon>
        <taxon>Sphingobacteriaceae</taxon>
        <taxon>Sphingobacterium</taxon>
    </lineage>
</organism>
<dbReference type="Pfam" id="PF11827">
    <property type="entry name" value="DUF3347"/>
    <property type="match status" value="1"/>
</dbReference>
<protein>
    <submittedName>
        <fullName evidence="4">DUF3347 domain-containing protein</fullName>
    </submittedName>
</protein>
<feature type="domain" description="DUF3347" evidence="3">
    <location>
        <begin position="162"/>
        <end position="248"/>
    </location>
</feature>
<dbReference type="AlphaFoldDB" id="A0A420VUN2"/>
<keyword evidence="2" id="KW-0732">Signal</keyword>
<dbReference type="EMBL" id="RBWS01000015">
    <property type="protein sequence ID" value="RKO70022.1"/>
    <property type="molecule type" value="Genomic_DNA"/>
</dbReference>
<reference evidence="4 5" key="1">
    <citation type="submission" date="2018-10" db="EMBL/GenBank/DDBJ databases">
        <title>Sphingobacterium sp. M05W1-28.</title>
        <authorList>
            <person name="Cai H."/>
        </authorList>
    </citation>
    <scope>NUCLEOTIDE SEQUENCE [LARGE SCALE GENOMIC DNA]</scope>
    <source>
        <strain evidence="4 5">M05W1-28</strain>
    </source>
</reference>
<evidence type="ECO:0000256" key="2">
    <source>
        <dbReference type="SAM" id="SignalP"/>
    </source>
</evidence>
<keyword evidence="5" id="KW-1185">Reference proteome</keyword>
<dbReference type="Proteomes" id="UP000282423">
    <property type="component" value="Unassembled WGS sequence"/>
</dbReference>
<feature type="signal peptide" evidence="2">
    <location>
        <begin position="1"/>
        <end position="22"/>
    </location>
</feature>
<evidence type="ECO:0000313" key="4">
    <source>
        <dbReference type="EMBL" id="RKO70022.1"/>
    </source>
</evidence>
<name>A0A420VUN2_9SPHI</name>
<proteinExistence type="predicted"/>
<feature type="chain" id="PRO_5019322862" evidence="2">
    <location>
        <begin position="23"/>
        <end position="298"/>
    </location>
</feature>
<accession>A0A420VUN2</accession>
<dbReference type="RefSeq" id="WP_121125877.1">
    <property type="nucleotide sequence ID" value="NZ_RBWS01000015.1"/>
</dbReference>
<feature type="compositionally biased region" description="Low complexity" evidence="1">
    <location>
        <begin position="136"/>
        <end position="146"/>
    </location>
</feature>
<evidence type="ECO:0000313" key="5">
    <source>
        <dbReference type="Proteomes" id="UP000282423"/>
    </source>
</evidence>
<dbReference type="OrthoDB" id="5513217at2"/>
<evidence type="ECO:0000259" key="3">
    <source>
        <dbReference type="Pfam" id="PF11827"/>
    </source>
</evidence>
<gene>
    <name evidence="4" type="ORF">D7322_19325</name>
</gene>
<sequence>MKSISLIGMVSLVLLTNVTIHAQIKNAKTATVKVFGNTPAAKAVIEGEGKSGKSAQVEWDRETNMATITYDASKTNADEILKRIALAGFDNEKFLAPDDVYAQLPKADQYARTLKPKAESQPMKVISQDGQRSMPAADHSAHQAAAETDAGKGKDTQLTNLLNQYFALKDALVKTDASAAANKAALLQEAIKAVNMNKLAPAEHTVWMKVMDNLTTDAAAITKSKDVTKQRVAFASLSLKLYELAKVSSFGSPVYYQHCPMFNDGKGANWLSKEKAVKNPFYGSQMITCGSTVETLNK</sequence>
<feature type="region of interest" description="Disordered" evidence="1">
    <location>
        <begin position="114"/>
        <end position="153"/>
    </location>
</feature>
<dbReference type="InterPro" id="IPR021782">
    <property type="entry name" value="DUF3347"/>
</dbReference>
<comment type="caution">
    <text evidence="4">The sequence shown here is derived from an EMBL/GenBank/DDBJ whole genome shotgun (WGS) entry which is preliminary data.</text>
</comment>
<evidence type="ECO:0000256" key="1">
    <source>
        <dbReference type="SAM" id="MobiDB-lite"/>
    </source>
</evidence>